<dbReference type="PROSITE" id="PS50928">
    <property type="entry name" value="ABC_TM1"/>
    <property type="match status" value="1"/>
</dbReference>
<evidence type="ECO:0000256" key="7">
    <source>
        <dbReference type="ARBA" id="ARBA00023136"/>
    </source>
</evidence>
<dbReference type="InterPro" id="IPR027417">
    <property type="entry name" value="P-loop_NTPase"/>
</dbReference>
<dbReference type="InterPro" id="IPR010065">
    <property type="entry name" value="AA_ABC_transptr_permease_3TM"/>
</dbReference>
<feature type="domain" description="ABC transmembrane type-1" evidence="10">
    <location>
        <begin position="17"/>
        <end position="212"/>
    </location>
</feature>
<dbReference type="InterPro" id="IPR017871">
    <property type="entry name" value="ABC_transporter-like_CS"/>
</dbReference>
<dbReference type="GO" id="GO:0016887">
    <property type="term" value="F:ATP hydrolysis activity"/>
    <property type="evidence" value="ECO:0007669"/>
    <property type="project" value="InterPro"/>
</dbReference>
<dbReference type="GO" id="GO:0005524">
    <property type="term" value="F:ATP binding"/>
    <property type="evidence" value="ECO:0007669"/>
    <property type="project" value="InterPro"/>
</dbReference>
<reference evidence="11" key="1">
    <citation type="submission" date="2022-06" db="UniProtKB">
        <authorList>
            <consortium name="EnsemblMetazoa"/>
        </authorList>
    </citation>
    <scope>IDENTIFICATION</scope>
</reference>
<sequence>MDFTFLQHTLAALLRGLPLTLNLAVLSLLGGGILALLLNLLRQNRYGSVFARFYVWLFRGTPLLIQIFMIYYGLGSLPAVRESVLWPLLRDPYWCGLIALVLNDAAYTSEILRGGLNAVSVQSLEAAKVSGMSRFTTLRRITLPLAVRQALPAYSNEIISMIKSTSLVSTISLMEMTGIADSIVSETFRALEVFISAAIIYLLLTVLVSKAVALLERRLSPLSCWSTSMSKPTIALSHLRKSYSGHEVLHDISLTAQDGDVISLIGASGSGKSTLLRCIPFLEVPQGGEIAVGDEVVTIDNPHEKLSREQQRRIKLMRMQLGFVFQSFNLWPHKTVLQNIIEAPVHVQKRSQKEVIEEAEALLHKVGLYEKRNAWPSQLSGGQQQRVAIARALAQQPKALLFDEPTSALDPEL</sequence>
<dbReference type="PANTHER" id="PTHR43166">
    <property type="entry name" value="AMINO ACID IMPORT ATP-BINDING PROTEIN"/>
    <property type="match status" value="1"/>
</dbReference>
<dbReference type="NCBIfam" id="TIGR01726">
    <property type="entry name" value="HEQRo_perm_3TM"/>
    <property type="match status" value="1"/>
</dbReference>
<dbReference type="Pfam" id="PF00528">
    <property type="entry name" value="BPD_transp_1"/>
    <property type="match status" value="1"/>
</dbReference>
<dbReference type="GO" id="GO:0022857">
    <property type="term" value="F:transmembrane transporter activity"/>
    <property type="evidence" value="ECO:0007669"/>
    <property type="project" value="InterPro"/>
</dbReference>
<keyword evidence="7 8" id="KW-0472">Membrane</keyword>
<accession>A0A8R2FEX7</accession>
<keyword evidence="5 8" id="KW-0812">Transmembrane</keyword>
<dbReference type="SUPFAM" id="SSF161098">
    <property type="entry name" value="MetI-like"/>
    <property type="match status" value="1"/>
</dbReference>
<dbReference type="AlphaFoldDB" id="A0A8R2FEX7"/>
<comment type="subcellular location">
    <subcellularLocation>
        <location evidence="2">Cell membrane</location>
        <topology evidence="2">Multi-pass membrane protein</topology>
    </subcellularLocation>
    <subcellularLocation>
        <location evidence="1">Cell membrane</location>
        <topology evidence="1">Peripheral membrane protein</topology>
    </subcellularLocation>
</comment>
<evidence type="ECO:0000256" key="4">
    <source>
        <dbReference type="ARBA" id="ARBA00022475"/>
    </source>
</evidence>
<keyword evidence="4" id="KW-1003">Cell membrane</keyword>
<keyword evidence="6 8" id="KW-1133">Transmembrane helix</keyword>
<evidence type="ECO:0000256" key="2">
    <source>
        <dbReference type="ARBA" id="ARBA00004651"/>
    </source>
</evidence>
<evidence type="ECO:0000259" key="10">
    <source>
        <dbReference type="PROSITE" id="PS50928"/>
    </source>
</evidence>
<dbReference type="InterPro" id="IPR035906">
    <property type="entry name" value="MetI-like_sf"/>
</dbReference>
<feature type="transmembrane region" description="Helical" evidence="8">
    <location>
        <begin position="53"/>
        <end position="74"/>
    </location>
</feature>
<evidence type="ECO:0000256" key="5">
    <source>
        <dbReference type="ARBA" id="ARBA00022692"/>
    </source>
</evidence>
<evidence type="ECO:0000256" key="8">
    <source>
        <dbReference type="SAM" id="Phobius"/>
    </source>
</evidence>
<dbReference type="SUPFAM" id="SSF52540">
    <property type="entry name" value="P-loop containing nucleoside triphosphate hydrolases"/>
    <property type="match status" value="1"/>
</dbReference>
<feature type="transmembrane region" description="Helical" evidence="8">
    <location>
        <begin position="20"/>
        <end position="41"/>
    </location>
</feature>
<dbReference type="GO" id="GO:0043190">
    <property type="term" value="C:ATP-binding cassette (ABC) transporter complex"/>
    <property type="evidence" value="ECO:0007669"/>
    <property type="project" value="InterPro"/>
</dbReference>
<dbReference type="Pfam" id="PF00005">
    <property type="entry name" value="ABC_tran"/>
    <property type="match status" value="1"/>
</dbReference>
<dbReference type="PROSITE" id="PS00211">
    <property type="entry name" value="ABC_TRANSPORTER_1"/>
    <property type="match status" value="1"/>
</dbReference>
<evidence type="ECO:0000256" key="3">
    <source>
        <dbReference type="ARBA" id="ARBA00022448"/>
    </source>
</evidence>
<dbReference type="Gene3D" id="1.10.3720.10">
    <property type="entry name" value="MetI-like"/>
    <property type="match status" value="1"/>
</dbReference>
<dbReference type="InterPro" id="IPR003439">
    <property type="entry name" value="ABC_transporter-like_ATP-bd"/>
</dbReference>
<dbReference type="InterPro" id="IPR000515">
    <property type="entry name" value="MetI-like"/>
</dbReference>
<protein>
    <submittedName>
        <fullName evidence="11">Uncharacterized protein</fullName>
    </submittedName>
</protein>
<evidence type="ECO:0000259" key="9">
    <source>
        <dbReference type="PROSITE" id="PS50893"/>
    </source>
</evidence>
<keyword evidence="3" id="KW-0813">Transport</keyword>
<dbReference type="EnsemblMetazoa" id="XM_008191089.1">
    <property type="protein sequence ID" value="XP_008189311.1"/>
    <property type="gene ID" value="LOC103311466"/>
</dbReference>
<organism evidence="11">
    <name type="scientific">Acyrthosiphon pisum</name>
    <name type="common">Pea aphid</name>
    <dbReference type="NCBI Taxonomy" id="7029"/>
    <lineage>
        <taxon>Eukaryota</taxon>
        <taxon>Metazoa</taxon>
        <taxon>Ecdysozoa</taxon>
        <taxon>Arthropoda</taxon>
        <taxon>Hexapoda</taxon>
        <taxon>Insecta</taxon>
        <taxon>Pterygota</taxon>
        <taxon>Neoptera</taxon>
        <taxon>Paraneoptera</taxon>
        <taxon>Hemiptera</taxon>
        <taxon>Sternorrhyncha</taxon>
        <taxon>Aphidomorpha</taxon>
        <taxon>Aphidoidea</taxon>
        <taxon>Aphididae</taxon>
        <taxon>Macrosiphini</taxon>
        <taxon>Acyrthosiphon</taxon>
    </lineage>
</organism>
<dbReference type="PANTHER" id="PTHR43166:SF35">
    <property type="entry name" value="L-CYSTINE IMPORT ATP-BINDING PROTEIN TCYN"/>
    <property type="match status" value="1"/>
</dbReference>
<feature type="domain" description="ABC transporter" evidence="9">
    <location>
        <begin position="234"/>
        <end position="413"/>
    </location>
</feature>
<dbReference type="Gene3D" id="3.40.50.300">
    <property type="entry name" value="P-loop containing nucleotide triphosphate hydrolases"/>
    <property type="match status" value="1"/>
</dbReference>
<evidence type="ECO:0000313" key="11">
    <source>
        <dbReference type="EnsemblMetazoa" id="XP_008189311.1"/>
    </source>
</evidence>
<evidence type="ECO:0000256" key="1">
    <source>
        <dbReference type="ARBA" id="ARBA00004202"/>
    </source>
</evidence>
<dbReference type="CDD" id="cd06261">
    <property type="entry name" value="TM_PBP2"/>
    <property type="match status" value="1"/>
</dbReference>
<name>A0A8R2FEX7_ACYPI</name>
<proteinExistence type="predicted"/>
<evidence type="ECO:0000256" key="6">
    <source>
        <dbReference type="ARBA" id="ARBA00022989"/>
    </source>
</evidence>
<dbReference type="InterPro" id="IPR050086">
    <property type="entry name" value="MetN_ABC_transporter-like"/>
</dbReference>
<dbReference type="PROSITE" id="PS50893">
    <property type="entry name" value="ABC_TRANSPORTER_2"/>
    <property type="match status" value="1"/>
</dbReference>